<dbReference type="PROSITE" id="PS00903">
    <property type="entry name" value="CYT_DCMP_DEAMINASES_1"/>
    <property type="match status" value="1"/>
</dbReference>
<dbReference type="Proteomes" id="UP000014500">
    <property type="component" value="Unassembled WGS sequence"/>
</dbReference>
<dbReference type="HOGENOM" id="CLU_047993_1_2_1"/>
<dbReference type="InterPro" id="IPR035105">
    <property type="entry name" value="Deoxycytidylate_deaminase_dom"/>
</dbReference>
<keyword evidence="6" id="KW-0862">Zinc</keyword>
<dbReference type="InterPro" id="IPR002125">
    <property type="entry name" value="CMP_dCMP_dom"/>
</dbReference>
<dbReference type="SUPFAM" id="SSF53927">
    <property type="entry name" value="Cytidine deaminase-like"/>
    <property type="match status" value="1"/>
</dbReference>
<comment type="similarity">
    <text evidence="2">Belongs to the cytidine and deoxycytidylate deaminase family.</text>
</comment>
<dbReference type="eggNOG" id="KOG3127">
    <property type="taxonomic scope" value="Eukaryota"/>
</dbReference>
<dbReference type="EC" id="3.5.4.12" evidence="8"/>
<dbReference type="PhylomeDB" id="T1J3X7"/>
<feature type="domain" description="CMP/dCMP-type deaminase" evidence="12">
    <location>
        <begin position="36"/>
        <end position="167"/>
    </location>
</feature>
<dbReference type="EMBL" id="JH431832">
    <property type="status" value="NOT_ANNOTATED_CDS"/>
    <property type="molecule type" value="Genomic_DNA"/>
</dbReference>
<comment type="function">
    <text evidence="7">Supplies the nucleotide substrate for thymidylate synthetase.</text>
</comment>
<keyword evidence="4" id="KW-0545">Nucleotide biosynthesis</keyword>
<dbReference type="AlphaFoldDB" id="T1J3X7"/>
<comment type="cofactor">
    <cofactor evidence="1">
        <name>Zn(2+)</name>
        <dbReference type="ChEBI" id="CHEBI:29105"/>
    </cofactor>
</comment>
<organism evidence="13 14">
    <name type="scientific">Strigamia maritima</name>
    <name type="common">European centipede</name>
    <name type="synonym">Geophilus maritimus</name>
    <dbReference type="NCBI Taxonomy" id="126957"/>
    <lineage>
        <taxon>Eukaryota</taxon>
        <taxon>Metazoa</taxon>
        <taxon>Ecdysozoa</taxon>
        <taxon>Arthropoda</taxon>
        <taxon>Myriapoda</taxon>
        <taxon>Chilopoda</taxon>
        <taxon>Pleurostigmophora</taxon>
        <taxon>Geophilomorpha</taxon>
        <taxon>Linotaeniidae</taxon>
        <taxon>Strigamia</taxon>
    </lineage>
</organism>
<dbReference type="GO" id="GO:0005737">
    <property type="term" value="C:cytoplasm"/>
    <property type="evidence" value="ECO:0007669"/>
    <property type="project" value="TreeGrafter"/>
</dbReference>
<evidence type="ECO:0000313" key="13">
    <source>
        <dbReference type="EnsemblMetazoa" id="SMAR008302-PA"/>
    </source>
</evidence>
<dbReference type="GO" id="GO:0008270">
    <property type="term" value="F:zinc ion binding"/>
    <property type="evidence" value="ECO:0007669"/>
    <property type="project" value="InterPro"/>
</dbReference>
<dbReference type="PROSITE" id="PS51747">
    <property type="entry name" value="CYT_DCMP_DEAMINASES_2"/>
    <property type="match status" value="1"/>
</dbReference>
<evidence type="ECO:0000256" key="3">
    <source>
        <dbReference type="ARBA" id="ARBA00022723"/>
    </source>
</evidence>
<evidence type="ECO:0000313" key="14">
    <source>
        <dbReference type="Proteomes" id="UP000014500"/>
    </source>
</evidence>
<dbReference type="PANTHER" id="PTHR11086:SF18">
    <property type="entry name" value="DEOXYCYTIDYLATE DEAMINASE"/>
    <property type="match status" value="1"/>
</dbReference>
<keyword evidence="5" id="KW-0378">Hydrolase</keyword>
<dbReference type="InterPro" id="IPR015517">
    <property type="entry name" value="dCMP_deaminase-rel"/>
</dbReference>
<dbReference type="Pfam" id="PF00383">
    <property type="entry name" value="dCMP_cyt_deam_1"/>
    <property type="match status" value="1"/>
</dbReference>
<evidence type="ECO:0000256" key="6">
    <source>
        <dbReference type="ARBA" id="ARBA00022833"/>
    </source>
</evidence>
<accession>T1J3X7</accession>
<evidence type="ECO:0000259" key="12">
    <source>
        <dbReference type="PROSITE" id="PS51747"/>
    </source>
</evidence>
<name>T1J3X7_STRMM</name>
<dbReference type="GO" id="GO:0009165">
    <property type="term" value="P:nucleotide biosynthetic process"/>
    <property type="evidence" value="ECO:0007669"/>
    <property type="project" value="UniProtKB-KW"/>
</dbReference>
<reference evidence="14" key="1">
    <citation type="submission" date="2011-05" db="EMBL/GenBank/DDBJ databases">
        <authorList>
            <person name="Richards S.R."/>
            <person name="Qu J."/>
            <person name="Jiang H."/>
            <person name="Jhangiani S.N."/>
            <person name="Agravi P."/>
            <person name="Goodspeed R."/>
            <person name="Gross S."/>
            <person name="Mandapat C."/>
            <person name="Jackson L."/>
            <person name="Mathew T."/>
            <person name="Pu L."/>
            <person name="Thornton R."/>
            <person name="Saada N."/>
            <person name="Wilczek-Boney K.B."/>
            <person name="Lee S."/>
            <person name="Kovar C."/>
            <person name="Wu Y."/>
            <person name="Scherer S.E."/>
            <person name="Worley K.C."/>
            <person name="Muzny D.M."/>
            <person name="Gibbs R."/>
        </authorList>
    </citation>
    <scope>NUCLEOTIDE SEQUENCE</scope>
    <source>
        <strain evidence="14">Brora</strain>
    </source>
</reference>
<evidence type="ECO:0000256" key="7">
    <source>
        <dbReference type="ARBA" id="ARBA00037036"/>
    </source>
</evidence>
<dbReference type="STRING" id="126957.T1J3X7"/>
<keyword evidence="3" id="KW-0479">Metal-binding</keyword>
<dbReference type="OMA" id="HQPQMKE"/>
<proteinExistence type="inferred from homology"/>
<evidence type="ECO:0000256" key="4">
    <source>
        <dbReference type="ARBA" id="ARBA00022727"/>
    </source>
</evidence>
<evidence type="ECO:0000256" key="5">
    <source>
        <dbReference type="ARBA" id="ARBA00022801"/>
    </source>
</evidence>
<evidence type="ECO:0000256" key="9">
    <source>
        <dbReference type="ARBA" id="ARBA00041763"/>
    </source>
</evidence>
<reference evidence="13" key="2">
    <citation type="submission" date="2015-02" db="UniProtKB">
        <authorList>
            <consortium name="EnsemblMetazoa"/>
        </authorList>
    </citation>
    <scope>IDENTIFICATION</scope>
</reference>
<dbReference type="InterPro" id="IPR016193">
    <property type="entry name" value="Cytidine_deaminase-like"/>
</dbReference>
<dbReference type="InterPro" id="IPR016192">
    <property type="entry name" value="APOBEC/CMP_deaminase_Zn-bd"/>
</dbReference>
<sequence length="190" mass="21513">MDTVYSRETTLLLTNLVVCDKDDKHSNQHKRSNYLSWEDYFMANALLSSNRSKDPNTQVGACIVNKDLKIVGIGYNGMPKGCDDDDLPWGKNPANPLADKHLYVCHAEMNAIMNKNSSDVENCTLYVTLFPCNQCAKIIIQSGIKEVVYMSEKCVDRPEYKASRLMLTMANINLRQFVPQTEKITINLKP</sequence>
<dbReference type="GO" id="GO:0004132">
    <property type="term" value="F:dCMP deaminase activity"/>
    <property type="evidence" value="ECO:0007669"/>
    <property type="project" value="UniProtKB-EC"/>
</dbReference>
<keyword evidence="14" id="KW-1185">Reference proteome</keyword>
<evidence type="ECO:0000256" key="2">
    <source>
        <dbReference type="ARBA" id="ARBA00006576"/>
    </source>
</evidence>
<protein>
    <recommendedName>
        <fullName evidence="11">Probable deoxycytidylate deaminase</fullName>
        <ecNumber evidence="8">3.5.4.12</ecNumber>
    </recommendedName>
    <alternativeName>
        <fullName evidence="9">dCMP deaminase</fullName>
    </alternativeName>
</protein>
<evidence type="ECO:0000256" key="1">
    <source>
        <dbReference type="ARBA" id="ARBA00001947"/>
    </source>
</evidence>
<dbReference type="PANTHER" id="PTHR11086">
    <property type="entry name" value="DEOXYCYTIDYLATE DEAMINASE-RELATED"/>
    <property type="match status" value="1"/>
</dbReference>
<evidence type="ECO:0000256" key="11">
    <source>
        <dbReference type="ARBA" id="ARBA00071625"/>
    </source>
</evidence>
<dbReference type="FunFam" id="3.40.140.10:FF:000021">
    <property type="entry name" value="Deoxycytidylate deaminase"/>
    <property type="match status" value="1"/>
</dbReference>
<evidence type="ECO:0000256" key="10">
    <source>
        <dbReference type="ARBA" id="ARBA00052978"/>
    </source>
</evidence>
<dbReference type="Gene3D" id="3.40.140.10">
    <property type="entry name" value="Cytidine Deaminase, domain 2"/>
    <property type="match status" value="1"/>
</dbReference>
<evidence type="ECO:0000256" key="8">
    <source>
        <dbReference type="ARBA" id="ARBA00038938"/>
    </source>
</evidence>
<dbReference type="EnsemblMetazoa" id="SMAR008302-RA">
    <property type="protein sequence ID" value="SMAR008302-PA"/>
    <property type="gene ID" value="SMAR008302"/>
</dbReference>
<comment type="catalytic activity">
    <reaction evidence="10">
        <text>dCMP + H2O + H(+) = dUMP + NH4(+)</text>
        <dbReference type="Rhea" id="RHEA:22924"/>
        <dbReference type="ChEBI" id="CHEBI:15377"/>
        <dbReference type="ChEBI" id="CHEBI:15378"/>
        <dbReference type="ChEBI" id="CHEBI:28938"/>
        <dbReference type="ChEBI" id="CHEBI:57566"/>
        <dbReference type="ChEBI" id="CHEBI:246422"/>
        <dbReference type="EC" id="3.5.4.12"/>
    </reaction>
</comment>
<dbReference type="CDD" id="cd01286">
    <property type="entry name" value="deoxycytidylate_deaminase"/>
    <property type="match status" value="1"/>
</dbReference>